<dbReference type="EMBL" id="JSVC01000018">
    <property type="protein sequence ID" value="KIC93618.1"/>
    <property type="molecule type" value="Genomic_DNA"/>
</dbReference>
<dbReference type="Pfam" id="PF13568">
    <property type="entry name" value="OMP_b-brl_2"/>
    <property type="match status" value="1"/>
</dbReference>
<organism evidence="3 4">
    <name type="scientific">Flavihumibacter solisilvae</name>
    <dbReference type="NCBI Taxonomy" id="1349421"/>
    <lineage>
        <taxon>Bacteria</taxon>
        <taxon>Pseudomonadati</taxon>
        <taxon>Bacteroidota</taxon>
        <taxon>Chitinophagia</taxon>
        <taxon>Chitinophagales</taxon>
        <taxon>Chitinophagaceae</taxon>
        <taxon>Flavihumibacter</taxon>
    </lineage>
</organism>
<keyword evidence="4" id="KW-1185">Reference proteome</keyword>
<evidence type="ECO:0000313" key="3">
    <source>
        <dbReference type="EMBL" id="KIC93618.1"/>
    </source>
</evidence>
<comment type="caution">
    <text evidence="3">The sequence shown here is derived from an EMBL/GenBank/DDBJ whole genome shotgun (WGS) entry which is preliminary data.</text>
</comment>
<evidence type="ECO:0000313" key="4">
    <source>
        <dbReference type="Proteomes" id="UP000031408"/>
    </source>
</evidence>
<dbReference type="InterPro" id="IPR011250">
    <property type="entry name" value="OMP/PagP_B-barrel"/>
</dbReference>
<feature type="chain" id="PRO_5002148962" description="Outer membrane protein beta-barrel domain-containing protein" evidence="1">
    <location>
        <begin position="20"/>
        <end position="194"/>
    </location>
</feature>
<dbReference type="InterPro" id="IPR025665">
    <property type="entry name" value="Beta-barrel_OMP_2"/>
</dbReference>
<sequence length="194" mass="20665">MKKAFLVFLCAAAIGTAKAQVQFGVKAGANIANIVGEDAEDAKMKIGVNAGAFARLSIAESFKIQPEILFSTQGAKSEESFAGETFETKMNLSYINVPVMFQYHTASGFFAETGPQLGILASAKMKGEGESVDIKEDLKSIDFSWGLGVGYQFAQGFGVNGRYNFGLSNLPDEGDGKLRNGVIQVGVFYVFGGK</sequence>
<proteinExistence type="predicted"/>
<evidence type="ECO:0000259" key="2">
    <source>
        <dbReference type="Pfam" id="PF13568"/>
    </source>
</evidence>
<dbReference type="AlphaFoldDB" id="A0A0C1LDU0"/>
<feature type="signal peptide" evidence="1">
    <location>
        <begin position="1"/>
        <end position="19"/>
    </location>
</feature>
<keyword evidence="1" id="KW-0732">Signal</keyword>
<dbReference type="Proteomes" id="UP000031408">
    <property type="component" value="Unassembled WGS sequence"/>
</dbReference>
<feature type="domain" description="Outer membrane protein beta-barrel" evidence="2">
    <location>
        <begin position="20"/>
        <end position="170"/>
    </location>
</feature>
<dbReference type="STRING" id="1349421.OI18_15720"/>
<gene>
    <name evidence="3" type="ORF">OI18_15720</name>
</gene>
<name>A0A0C1LDU0_9BACT</name>
<dbReference type="OrthoDB" id="947434at2"/>
<protein>
    <recommendedName>
        <fullName evidence="2">Outer membrane protein beta-barrel domain-containing protein</fullName>
    </recommendedName>
</protein>
<dbReference type="RefSeq" id="WP_039141495.1">
    <property type="nucleotide sequence ID" value="NZ_JSVC01000018.1"/>
</dbReference>
<reference evidence="3 4" key="1">
    <citation type="submission" date="2014-11" db="EMBL/GenBank/DDBJ databases">
        <title>Genome sequence of Flavihumibacter solisilvae 3-3.</title>
        <authorList>
            <person name="Zhou G."/>
            <person name="Li M."/>
            <person name="Wang G."/>
        </authorList>
    </citation>
    <scope>NUCLEOTIDE SEQUENCE [LARGE SCALE GENOMIC DNA]</scope>
    <source>
        <strain evidence="3 4">3-3</strain>
    </source>
</reference>
<evidence type="ECO:0000256" key="1">
    <source>
        <dbReference type="SAM" id="SignalP"/>
    </source>
</evidence>
<accession>A0A0C1LDU0</accession>
<dbReference type="SUPFAM" id="SSF56925">
    <property type="entry name" value="OMPA-like"/>
    <property type="match status" value="1"/>
</dbReference>